<dbReference type="AlphaFoldDB" id="A0A427A2F9"/>
<feature type="region of interest" description="Disordered" evidence="1">
    <location>
        <begin position="153"/>
        <end position="182"/>
    </location>
</feature>
<reference evidence="2 3" key="1">
    <citation type="journal article" date="2014" name="Agronomy (Basel)">
        <title>A Draft Genome Sequence for Ensete ventricosum, the Drought-Tolerant Tree Against Hunger.</title>
        <authorList>
            <person name="Harrison J."/>
            <person name="Moore K.A."/>
            <person name="Paszkiewicz K."/>
            <person name="Jones T."/>
            <person name="Grant M."/>
            <person name="Ambacheew D."/>
            <person name="Muzemil S."/>
            <person name="Studholme D.J."/>
        </authorList>
    </citation>
    <scope>NUCLEOTIDE SEQUENCE [LARGE SCALE GENOMIC DNA]</scope>
</reference>
<gene>
    <name evidence="2" type="ORF">B296_00016639</name>
</gene>
<accession>A0A427A2F9</accession>
<name>A0A427A2F9_ENSVE</name>
<proteinExistence type="predicted"/>
<dbReference type="Proteomes" id="UP000287651">
    <property type="component" value="Unassembled WGS sequence"/>
</dbReference>
<dbReference type="EMBL" id="AMZH03004013">
    <property type="protein sequence ID" value="RRT70447.1"/>
    <property type="molecule type" value="Genomic_DNA"/>
</dbReference>
<evidence type="ECO:0000313" key="3">
    <source>
        <dbReference type="Proteomes" id="UP000287651"/>
    </source>
</evidence>
<feature type="region of interest" description="Disordered" evidence="1">
    <location>
        <begin position="110"/>
        <end position="135"/>
    </location>
</feature>
<comment type="caution">
    <text evidence="2">The sequence shown here is derived from an EMBL/GenBank/DDBJ whole genome shotgun (WGS) entry which is preliminary data.</text>
</comment>
<protein>
    <submittedName>
        <fullName evidence="2">Uncharacterized protein</fullName>
    </submittedName>
</protein>
<sequence length="182" mass="20092">MCVLQANQPGGRVVELSVGVPNSCFDPIDIHGAIRIVLHRPGVHATDGRDASVLVDVYVGVGPQDDLAAADLAMDENRDKVAHGARGNEDRRFLPHDPRDLLLEPLRRGVSAQDHKVHPPQGSSGGHVTDRIPSRGFHLGPIHRDCWLFSKSRQKQKQNESRNRFSSAYPTESKRFTKNATL</sequence>
<evidence type="ECO:0000256" key="1">
    <source>
        <dbReference type="SAM" id="MobiDB-lite"/>
    </source>
</evidence>
<evidence type="ECO:0000313" key="2">
    <source>
        <dbReference type="EMBL" id="RRT70447.1"/>
    </source>
</evidence>
<organism evidence="2 3">
    <name type="scientific">Ensete ventricosum</name>
    <name type="common">Abyssinian banana</name>
    <name type="synonym">Musa ensete</name>
    <dbReference type="NCBI Taxonomy" id="4639"/>
    <lineage>
        <taxon>Eukaryota</taxon>
        <taxon>Viridiplantae</taxon>
        <taxon>Streptophyta</taxon>
        <taxon>Embryophyta</taxon>
        <taxon>Tracheophyta</taxon>
        <taxon>Spermatophyta</taxon>
        <taxon>Magnoliopsida</taxon>
        <taxon>Liliopsida</taxon>
        <taxon>Zingiberales</taxon>
        <taxon>Musaceae</taxon>
        <taxon>Ensete</taxon>
    </lineage>
</organism>